<keyword evidence="4" id="KW-0863">Zinc-finger</keyword>
<sequence>MDGGVAVDVLTPPVSIQPPVTLESTESAAPDRPVIGDTSPETAMDTSEDLPQTQTPEVAATTETPAAESPENPQRTTRTDETPAETPPPPPPPPVQEEEPAPWADIEEDLSTPDEAELKEIESSDGDYSAHEYEYWEKSFYRELDDPEYRPAEKARLTWKIKGVRGTKARPNRAKIMRSPAAYVGGYWWTIKFFPRGNGVGALSIYIECSKEMPKPDKELPESEFKVLRGPPDAVLSDLQPDIHVKFPRVDDSAEWFENYKKTYADAGHTSAPADSSAESEARTDWRVSAQIGVILYNPEEPRTGWMQSSCHQFNPHNLDWGWTNFHGPWDQIHRRQRGQRQALLRNDTLAFDAYIRVFDDPTKSLWWHASDSEPVWDSLALTGYRPMGDSVINHSAEVAGLAAWVHLAPFRKIIQNVDILEHLHNSDVKPRPLCEALQEFLWRLRHQTGPVQYVETDKVTSTLRNLHEFSGDVVEFWERLRRSLELELAGTPAAEEFARLFDSPPVAVNAAQETTPIHSLPSELIPSIRVPADLAKTVQGAVEHFLQEKPGRWSLPPVLHVELSRQRFDHSVRQWKLLYNRVDLNEVLNVAPYVVDGQCGEYDLYGFIVHRGRRTSGKFFSILRPGGPGTKWLAFDDGSDNRVECLTRKAALEAHVGLEEGKLREANDRTGHDVAVAVLYVRHDVVREYLPGQLEPWDVSPRLKTYFQTGSYPPPTAAASVNVEVYSLPSFDDRLGSLFDTYDLMSLAKQTNNVMYFTVPRTISLSELRRKIAFAKSNDSEQISPARVRLWRLGPNKDLVGASLVFSRLTVMRDTLENSLETVRFWMHILSEADAKLFAIPDLSVKPKPVEDNPEEAIEVHSASDSDEERDVTPNGQARPPHVGDSSAADVAMTEAGETGGVIAHPTANDVQRMDVEGTTVPPTGAAQDTVMEDSPSESQSSATPTSSAASSTEISIPAEPEVISWVPHIYYFIEIFDIEKQAFRAVGSYLSRVEENIMAAIRKHLQWPEDKDFLIWMRDDATTITAISPADDFLMPMRDGICFIVGEKLTKDQRAELGAAGLFTNPDRLAQYLWASSRRHPTRAFTGTKTIDATFNGDYYSGQFYKGYYHGKGTHISDSGATYTGDFIFGQRHGKGKMEYPSGDTYEGDWVEDQRHGQGTFIERKTGNKYVGGYKDGKRHGKGISYWEVADEEMDLCQICYSEEKDALFYDCGHVCACVACARQIDTCPICRKNVINVVKIYKT</sequence>
<dbReference type="SUPFAM" id="SSF54001">
    <property type="entry name" value="Cysteine proteinases"/>
    <property type="match status" value="1"/>
</dbReference>
<evidence type="ECO:0000313" key="10">
    <source>
        <dbReference type="Proteomes" id="UP000053958"/>
    </source>
</evidence>
<dbReference type="CDD" id="cd02257">
    <property type="entry name" value="Peptidase_C19"/>
    <property type="match status" value="1"/>
</dbReference>
<dbReference type="SUPFAM" id="SSF57850">
    <property type="entry name" value="RING/U-box"/>
    <property type="match status" value="1"/>
</dbReference>
<dbReference type="PROSITE" id="PS50144">
    <property type="entry name" value="MATH"/>
    <property type="match status" value="1"/>
</dbReference>
<comment type="subcellular location">
    <subcellularLocation>
        <location evidence="1">Cytoplasm</location>
    </subcellularLocation>
</comment>
<reference evidence="9 10" key="1">
    <citation type="submission" date="2015-04" db="EMBL/GenBank/DDBJ databases">
        <authorList>
            <person name="Heijne W.H."/>
            <person name="Fedorova N.D."/>
            <person name="Nierman W.C."/>
            <person name="Vollebregt A.W."/>
            <person name="Zhao Z."/>
            <person name="Wu L."/>
            <person name="Kumar M."/>
            <person name="Stam H."/>
            <person name="van den Berg M.A."/>
            <person name="Pel H.J."/>
        </authorList>
    </citation>
    <scope>NUCLEOTIDE SEQUENCE [LARGE SCALE GENOMIC DNA]</scope>
    <source>
        <strain evidence="9 10">CBS 393.64</strain>
    </source>
</reference>
<evidence type="ECO:0000259" key="8">
    <source>
        <dbReference type="PROSITE" id="PS50235"/>
    </source>
</evidence>
<dbReference type="InterPro" id="IPR001394">
    <property type="entry name" value="Peptidase_C19_UCH"/>
</dbReference>
<evidence type="ECO:0000256" key="3">
    <source>
        <dbReference type="ARBA" id="ARBA00022737"/>
    </source>
</evidence>
<dbReference type="InterPro" id="IPR028889">
    <property type="entry name" value="USP"/>
</dbReference>
<dbReference type="Gene3D" id="2.20.110.10">
    <property type="entry name" value="Histone H3 K4-specific methyltransferase SET7/9 N-terminal domain"/>
    <property type="match status" value="2"/>
</dbReference>
<dbReference type="RefSeq" id="XP_013323551.1">
    <property type="nucleotide sequence ID" value="XM_013468097.1"/>
</dbReference>
<dbReference type="Gene3D" id="3.90.70.10">
    <property type="entry name" value="Cysteine proteinases"/>
    <property type="match status" value="1"/>
</dbReference>
<dbReference type="OrthoDB" id="294378at2759"/>
<dbReference type="InterPro" id="IPR038765">
    <property type="entry name" value="Papain-like_cys_pep_sf"/>
</dbReference>
<dbReference type="Gene3D" id="3.30.40.10">
    <property type="entry name" value="Zinc/RING finger domain, C3HC4 (zinc finger)"/>
    <property type="match status" value="1"/>
</dbReference>
<dbReference type="AlphaFoldDB" id="A0A0F4YFK5"/>
<feature type="domain" description="RING-type" evidence="6">
    <location>
        <begin position="1199"/>
        <end position="1234"/>
    </location>
</feature>
<accession>A0A0F4YFK5</accession>
<evidence type="ECO:0000259" key="7">
    <source>
        <dbReference type="PROSITE" id="PS50144"/>
    </source>
</evidence>
<dbReference type="GO" id="GO:0004843">
    <property type="term" value="F:cysteine-type deubiquitinase activity"/>
    <property type="evidence" value="ECO:0007669"/>
    <property type="project" value="InterPro"/>
</dbReference>
<dbReference type="EMBL" id="LASV01000727">
    <property type="protein sequence ID" value="KKA16939.1"/>
    <property type="molecule type" value="Genomic_DNA"/>
</dbReference>
<evidence type="ECO:0000256" key="2">
    <source>
        <dbReference type="ARBA" id="ARBA00022490"/>
    </source>
</evidence>
<feature type="region of interest" description="Disordered" evidence="5">
    <location>
        <begin position="846"/>
        <end position="956"/>
    </location>
</feature>
<keyword evidence="2" id="KW-0963">Cytoplasm</keyword>
<evidence type="ECO:0000256" key="4">
    <source>
        <dbReference type="PROSITE-ProRule" id="PRU00175"/>
    </source>
</evidence>
<dbReference type="GeneID" id="25321379"/>
<dbReference type="InterPro" id="IPR002083">
    <property type="entry name" value="MATH/TRAF_dom"/>
</dbReference>
<keyword evidence="3" id="KW-0677">Repeat</keyword>
<dbReference type="SMART" id="SM00698">
    <property type="entry name" value="MORN"/>
    <property type="match status" value="4"/>
</dbReference>
<dbReference type="InterPro" id="IPR003409">
    <property type="entry name" value="MORN"/>
</dbReference>
<gene>
    <name evidence="9" type="ORF">T310_9444</name>
</gene>
<dbReference type="PANTHER" id="PTHR43215">
    <property type="entry name" value="RADIAL SPOKE HEAD 1 HOMOLOG"/>
    <property type="match status" value="1"/>
</dbReference>
<evidence type="ECO:0000313" key="9">
    <source>
        <dbReference type="EMBL" id="KKA16939.1"/>
    </source>
</evidence>
<dbReference type="Pfam" id="PF00443">
    <property type="entry name" value="UCH"/>
    <property type="match status" value="1"/>
</dbReference>
<dbReference type="GO" id="GO:0016579">
    <property type="term" value="P:protein deubiquitination"/>
    <property type="evidence" value="ECO:0007669"/>
    <property type="project" value="InterPro"/>
</dbReference>
<proteinExistence type="predicted"/>
<feature type="compositionally biased region" description="Low complexity" evidence="5">
    <location>
        <begin position="55"/>
        <end position="73"/>
    </location>
</feature>
<dbReference type="InterPro" id="IPR001841">
    <property type="entry name" value="Znf_RING"/>
</dbReference>
<evidence type="ECO:0000256" key="1">
    <source>
        <dbReference type="ARBA" id="ARBA00004496"/>
    </source>
</evidence>
<dbReference type="SUPFAM" id="SSF49599">
    <property type="entry name" value="TRAF domain-like"/>
    <property type="match status" value="1"/>
</dbReference>
<dbReference type="PROSITE" id="PS50235">
    <property type="entry name" value="USP_3"/>
    <property type="match status" value="1"/>
</dbReference>
<evidence type="ECO:0000259" key="6">
    <source>
        <dbReference type="PROSITE" id="PS50089"/>
    </source>
</evidence>
<dbReference type="Proteomes" id="UP000053958">
    <property type="component" value="Unassembled WGS sequence"/>
</dbReference>
<dbReference type="InterPro" id="IPR013083">
    <property type="entry name" value="Znf_RING/FYVE/PHD"/>
</dbReference>
<organism evidence="9 10">
    <name type="scientific">Rasamsonia emersonii (strain ATCC 16479 / CBS 393.64 / IMI 116815)</name>
    <dbReference type="NCBI Taxonomy" id="1408163"/>
    <lineage>
        <taxon>Eukaryota</taxon>
        <taxon>Fungi</taxon>
        <taxon>Dikarya</taxon>
        <taxon>Ascomycota</taxon>
        <taxon>Pezizomycotina</taxon>
        <taxon>Eurotiomycetes</taxon>
        <taxon>Eurotiomycetidae</taxon>
        <taxon>Eurotiales</taxon>
        <taxon>Trichocomaceae</taxon>
        <taxon>Rasamsonia</taxon>
    </lineage>
</organism>
<dbReference type="Pfam" id="PF13920">
    <property type="entry name" value="zf-C3HC4_3"/>
    <property type="match status" value="1"/>
</dbReference>
<comment type="caution">
    <text evidence="9">The sequence shown here is derived from an EMBL/GenBank/DDBJ whole genome shotgun (WGS) entry which is preliminary data.</text>
</comment>
<evidence type="ECO:0000256" key="5">
    <source>
        <dbReference type="SAM" id="MobiDB-lite"/>
    </source>
</evidence>
<dbReference type="GO" id="GO:0005737">
    <property type="term" value="C:cytoplasm"/>
    <property type="evidence" value="ECO:0007669"/>
    <property type="project" value="UniProtKB-SubCell"/>
</dbReference>
<dbReference type="InterPro" id="IPR008974">
    <property type="entry name" value="TRAF-like"/>
</dbReference>
<dbReference type="PROSITE" id="PS50089">
    <property type="entry name" value="ZF_RING_2"/>
    <property type="match status" value="1"/>
</dbReference>
<protein>
    <submittedName>
        <fullName evidence="9">Ubiquitin thiolesterase</fullName>
    </submittedName>
</protein>
<keyword evidence="10" id="KW-1185">Reference proteome</keyword>
<feature type="domain" description="USP" evidence="8">
    <location>
        <begin position="383"/>
        <end position="663"/>
    </location>
</feature>
<feature type="compositionally biased region" description="Pro residues" evidence="5">
    <location>
        <begin position="85"/>
        <end position="95"/>
    </location>
</feature>
<name>A0A0F4YFK5_RASE3</name>
<keyword evidence="4" id="KW-0862">Zinc</keyword>
<dbReference type="GO" id="GO:0008270">
    <property type="term" value="F:zinc ion binding"/>
    <property type="evidence" value="ECO:0007669"/>
    <property type="project" value="UniProtKB-KW"/>
</dbReference>
<dbReference type="Gene3D" id="2.60.210.10">
    <property type="entry name" value="Apoptosis, Tumor Necrosis Factor Receptor Associated Protein 2, Chain A"/>
    <property type="match status" value="1"/>
</dbReference>
<dbReference type="PANTHER" id="PTHR43215:SF14">
    <property type="entry name" value="RADIAL SPOKE HEAD 1 HOMOLOG"/>
    <property type="match status" value="1"/>
</dbReference>
<dbReference type="STRING" id="1408163.A0A0F4YFK5"/>
<keyword evidence="4" id="KW-0479">Metal-binding</keyword>
<feature type="domain" description="MATH" evidence="7">
    <location>
        <begin position="154"/>
        <end position="356"/>
    </location>
</feature>
<feature type="compositionally biased region" description="Polar residues" evidence="5">
    <location>
        <begin position="39"/>
        <end position="54"/>
    </location>
</feature>
<dbReference type="SUPFAM" id="SSF82185">
    <property type="entry name" value="Histone H3 K4-specific methyltransferase SET7/9 N-terminal domain"/>
    <property type="match status" value="1"/>
</dbReference>
<feature type="compositionally biased region" description="Low complexity" evidence="5">
    <location>
        <begin position="938"/>
        <end position="956"/>
    </location>
</feature>
<dbReference type="Pfam" id="PF02493">
    <property type="entry name" value="MORN"/>
    <property type="match status" value="4"/>
</dbReference>
<feature type="region of interest" description="Disordered" evidence="5">
    <location>
        <begin position="1"/>
        <end position="99"/>
    </location>
</feature>